<dbReference type="EMBL" id="JALDYZ010000022">
    <property type="protein sequence ID" value="MDI7925004.1"/>
    <property type="molecule type" value="Genomic_DNA"/>
</dbReference>
<accession>A0AAE3U6F6</accession>
<reference evidence="1" key="1">
    <citation type="submission" date="2022-03" db="EMBL/GenBank/DDBJ databases">
        <title>Fererhizobium litorale gen. nov., sp. nov., isolated from sandy sediments of the Sea of Japan seashore.</title>
        <authorList>
            <person name="Romanenko L."/>
            <person name="Kurilenko V."/>
            <person name="Otstavnykh N."/>
            <person name="Svetashev V."/>
            <person name="Tekutyeva L."/>
            <person name="Isaeva M."/>
            <person name="Mikhailov V."/>
        </authorList>
    </citation>
    <scope>NUCLEOTIDE SEQUENCE</scope>
    <source>
        <strain evidence="1">KMM 9576</strain>
    </source>
</reference>
<dbReference type="Proteomes" id="UP001161580">
    <property type="component" value="Unassembled WGS sequence"/>
</dbReference>
<dbReference type="AlphaFoldDB" id="A0AAE3U6F6"/>
<keyword evidence="2" id="KW-1185">Reference proteome</keyword>
<evidence type="ECO:0000313" key="1">
    <source>
        <dbReference type="EMBL" id="MDI7925004.1"/>
    </source>
</evidence>
<name>A0AAE3U6F6_9HYPH</name>
<proteinExistence type="predicted"/>
<sequence>SAKAMPDSDAREKPAAIASLVHRFMVWLLSGAQVAKCQLERCIVYIRIAVCKAAYYYTLN</sequence>
<evidence type="ECO:0000313" key="2">
    <source>
        <dbReference type="Proteomes" id="UP001161580"/>
    </source>
</evidence>
<comment type="caution">
    <text evidence="1">The sequence shown here is derived from an EMBL/GenBank/DDBJ whole genome shotgun (WGS) entry which is preliminary data.</text>
</comment>
<organism evidence="1 2">
    <name type="scientific">Ferirhizobium litorale</name>
    <dbReference type="NCBI Taxonomy" id="2927786"/>
    <lineage>
        <taxon>Bacteria</taxon>
        <taxon>Pseudomonadati</taxon>
        <taxon>Pseudomonadota</taxon>
        <taxon>Alphaproteobacteria</taxon>
        <taxon>Hyphomicrobiales</taxon>
        <taxon>Rhizobiaceae</taxon>
        <taxon>Ferirhizobium</taxon>
    </lineage>
</organism>
<dbReference type="RefSeq" id="WP_311789215.1">
    <property type="nucleotide sequence ID" value="NZ_JALDYY010000026.1"/>
</dbReference>
<protein>
    <submittedName>
        <fullName evidence="1">Uncharacterized protein</fullName>
    </submittedName>
</protein>
<feature type="non-terminal residue" evidence="1">
    <location>
        <position position="1"/>
    </location>
</feature>
<gene>
    <name evidence="1" type="ORF">MRS75_23385</name>
</gene>